<accession>A0A9W8B6Z8</accession>
<reference evidence="4" key="1">
    <citation type="submission" date="2022-07" db="EMBL/GenBank/DDBJ databases">
        <title>Phylogenomic reconstructions and comparative analyses of Kickxellomycotina fungi.</title>
        <authorList>
            <person name="Reynolds N.K."/>
            <person name="Stajich J.E."/>
            <person name="Barry K."/>
            <person name="Grigoriev I.V."/>
            <person name="Crous P."/>
            <person name="Smith M.E."/>
        </authorList>
    </citation>
    <scope>NUCLEOTIDE SEQUENCE</scope>
    <source>
        <strain evidence="4">RSA 567</strain>
    </source>
</reference>
<feature type="compositionally biased region" description="Low complexity" evidence="2">
    <location>
        <begin position="544"/>
        <end position="557"/>
    </location>
</feature>
<feature type="region of interest" description="Disordered" evidence="2">
    <location>
        <begin position="519"/>
        <end position="565"/>
    </location>
</feature>
<feature type="region of interest" description="Disordered" evidence="2">
    <location>
        <begin position="369"/>
        <end position="396"/>
    </location>
</feature>
<protein>
    <submittedName>
        <fullName evidence="4">Uncharacterized protein</fullName>
    </submittedName>
</protein>
<feature type="coiled-coil region" evidence="1">
    <location>
        <begin position="119"/>
        <end position="185"/>
    </location>
</feature>
<feature type="compositionally biased region" description="Polar residues" evidence="2">
    <location>
        <begin position="369"/>
        <end position="381"/>
    </location>
</feature>
<evidence type="ECO:0000313" key="4">
    <source>
        <dbReference type="EMBL" id="KAJ1985028.1"/>
    </source>
</evidence>
<evidence type="ECO:0000313" key="5">
    <source>
        <dbReference type="Proteomes" id="UP001151582"/>
    </source>
</evidence>
<keyword evidence="3" id="KW-0472">Membrane</keyword>
<name>A0A9W8B6Z8_9FUNG</name>
<keyword evidence="1" id="KW-0175">Coiled coil</keyword>
<keyword evidence="5" id="KW-1185">Reference proteome</keyword>
<evidence type="ECO:0000256" key="1">
    <source>
        <dbReference type="SAM" id="Coils"/>
    </source>
</evidence>
<feature type="compositionally biased region" description="Low complexity" evidence="2">
    <location>
        <begin position="11"/>
        <end position="24"/>
    </location>
</feature>
<proteinExistence type="predicted"/>
<gene>
    <name evidence="4" type="ORF">H4R34_000285</name>
</gene>
<feature type="transmembrane region" description="Helical" evidence="3">
    <location>
        <begin position="660"/>
        <end position="679"/>
    </location>
</feature>
<evidence type="ECO:0000256" key="3">
    <source>
        <dbReference type="SAM" id="Phobius"/>
    </source>
</evidence>
<feature type="region of interest" description="Disordered" evidence="2">
    <location>
        <begin position="470"/>
        <end position="504"/>
    </location>
</feature>
<keyword evidence="3" id="KW-0812">Transmembrane</keyword>
<dbReference type="EMBL" id="JANBQB010000006">
    <property type="protein sequence ID" value="KAJ1985028.1"/>
    <property type="molecule type" value="Genomic_DNA"/>
</dbReference>
<feature type="compositionally biased region" description="Basic and acidic residues" evidence="2">
    <location>
        <begin position="470"/>
        <end position="482"/>
    </location>
</feature>
<evidence type="ECO:0000256" key="2">
    <source>
        <dbReference type="SAM" id="MobiDB-lite"/>
    </source>
</evidence>
<organism evidence="4 5">
    <name type="scientific">Dimargaris verticillata</name>
    <dbReference type="NCBI Taxonomy" id="2761393"/>
    <lineage>
        <taxon>Eukaryota</taxon>
        <taxon>Fungi</taxon>
        <taxon>Fungi incertae sedis</taxon>
        <taxon>Zoopagomycota</taxon>
        <taxon>Kickxellomycotina</taxon>
        <taxon>Dimargaritomycetes</taxon>
        <taxon>Dimargaritales</taxon>
        <taxon>Dimargaritaceae</taxon>
        <taxon>Dimargaris</taxon>
    </lineage>
</organism>
<dbReference type="Proteomes" id="UP001151582">
    <property type="component" value="Unassembled WGS sequence"/>
</dbReference>
<keyword evidence="3" id="KW-1133">Transmembrane helix</keyword>
<comment type="caution">
    <text evidence="4">The sequence shown here is derived from an EMBL/GenBank/DDBJ whole genome shotgun (WGS) entry which is preliminary data.</text>
</comment>
<sequence length="692" mass="78280">MTSPHNEAVVPSSPLSPSPLGSPGNDAGARLQDALETIRHQNQQLDRAAKYRYQVNSEKQQLLTELHLQKRNLKTMLDEVWSSNSDGEEIRNRTYSLRAHRDPSGLRRSTTYQGDTQRLHVLQRENTDLHARLARAETRLADLEHQHSALLDDNRKSQHRYEHQLAQSQAEHQHAQALLEQAQQDQTKLQAHHRREIDALKTKVDREIHEYHDKAIDQTHRLEELLTQTQKKYTHLEAQLRLVQMQKNTLEANVHELAEEFTVKIARIEELEQLVEMGEHYREQYEEQATAMEVLQAELEDSRARLQLRLTPQPSPANSFSALPGKAATMLRAEYPFVEVSDDEYIQSQGRGLRRPHQQDSRLVRQALSQGSQLATVTPNARSRHPTAEPDTRGRGLTFTTADFLCTQKEELQRETDRLLQTLGDALALHGKRVLKGPLNRWGKSWLGRARSMSQPMGQPRSLPAFARRSTHDRPQTFHETPRSVPNSQPSGNLEDDQNGPNDVLGQAMVAHALMTSLHESSAENHEPSSAPRRSRRKRGGSTKGQRPPAGARARSASPPPPYSRVETLASITALDSTLASSDSGDGLDALPLLTREMLASCDHVFPGLSAWLTTLSAKKLNPTWHSSANALSAPEAQQQRPIATYERLIRWLLRFLVTLYRWFKFICFVICGFALVLLEGPNSGFGKRFVR</sequence>
<dbReference type="OrthoDB" id="5569393at2759"/>
<feature type="coiled-coil region" evidence="1">
    <location>
        <begin position="219"/>
        <end position="305"/>
    </location>
</feature>
<dbReference type="AlphaFoldDB" id="A0A9W8B6Z8"/>
<feature type="region of interest" description="Disordered" evidence="2">
    <location>
        <begin position="1"/>
        <end position="28"/>
    </location>
</feature>